<feature type="region of interest" description="Disordered" evidence="1">
    <location>
        <begin position="178"/>
        <end position="202"/>
    </location>
</feature>
<evidence type="ECO:0000256" key="1">
    <source>
        <dbReference type="SAM" id="MobiDB-lite"/>
    </source>
</evidence>
<evidence type="ECO:0000313" key="3">
    <source>
        <dbReference type="Proteomes" id="UP000502345"/>
    </source>
</evidence>
<dbReference type="EMBL" id="CP050124">
    <property type="protein sequence ID" value="QIP38415.1"/>
    <property type="molecule type" value="Genomic_DNA"/>
</dbReference>
<gene>
    <name evidence="2" type="ORF">G9444_1171</name>
</gene>
<name>A0A6G9CN08_RHOER</name>
<organism evidence="2 3">
    <name type="scientific">Rhodococcus erythropolis</name>
    <name type="common">Arthrobacter picolinophilus</name>
    <dbReference type="NCBI Taxonomy" id="1833"/>
    <lineage>
        <taxon>Bacteria</taxon>
        <taxon>Bacillati</taxon>
        <taxon>Actinomycetota</taxon>
        <taxon>Actinomycetes</taxon>
        <taxon>Mycobacteriales</taxon>
        <taxon>Nocardiaceae</taxon>
        <taxon>Rhodococcus</taxon>
        <taxon>Rhodococcus erythropolis group</taxon>
    </lineage>
</organism>
<accession>A0A6G9CN08</accession>
<proteinExistence type="predicted"/>
<evidence type="ECO:0000313" key="2">
    <source>
        <dbReference type="EMBL" id="QIP38415.1"/>
    </source>
</evidence>
<sequence>MSVDSGSNRVIVVLRPTVSGLDESAARRMFDAVRAGTDADVRIAYLDVASPSLHEELDRAHTDDVGKVVLIPVAVPRDRYLLTWTSKAVANWRETRIGAELEVSLHESETLEGAVAAQVIDELGAAGKPITASPASYRSPAWSVIEQHDTHLLVCKGPRCMAYGAGPSPPGHECGGQRHFGKGDGNRLSEPVQPGPVGDREPRWHLVRSCGRR</sequence>
<dbReference type="Proteomes" id="UP000502345">
    <property type="component" value="Chromosome"/>
</dbReference>
<protein>
    <submittedName>
        <fullName evidence="2">Uncharacterized protein</fullName>
    </submittedName>
</protein>
<dbReference type="AlphaFoldDB" id="A0A6G9CN08"/>
<dbReference type="Gene3D" id="3.40.50.1400">
    <property type="match status" value="1"/>
</dbReference>
<reference evidence="2 3" key="1">
    <citation type="submission" date="2020-03" db="EMBL/GenBank/DDBJ databases">
        <title>Screen low temperature-resistant strains for efficient degradation of petroleum hydrocarbons under the low temperature.</title>
        <authorList>
            <person name="Wang Y."/>
            <person name="Chen J."/>
        </authorList>
    </citation>
    <scope>NUCLEOTIDE SEQUENCE [LARGE SCALE GENOMIC DNA]</scope>
    <source>
        <strain evidence="2 3">KB1</strain>
    </source>
</reference>